<feature type="domain" description="Integrator complex subunit 7 N-terminal" evidence="9">
    <location>
        <begin position="25"/>
        <end position="74"/>
    </location>
</feature>
<evidence type="ECO:0000256" key="1">
    <source>
        <dbReference type="ARBA" id="ARBA00004123"/>
    </source>
</evidence>
<dbReference type="Proteomes" id="UP000031443">
    <property type="component" value="Unassembled WGS sequence"/>
</dbReference>
<evidence type="ECO:0000256" key="4">
    <source>
        <dbReference type="ARBA" id="ARBA00015336"/>
    </source>
</evidence>
<feature type="compositionally biased region" description="Low complexity" evidence="7">
    <location>
        <begin position="917"/>
        <end position="936"/>
    </location>
</feature>
<dbReference type="Pfam" id="PF24436">
    <property type="entry name" value="INTS7_N"/>
    <property type="match status" value="2"/>
</dbReference>
<proteinExistence type="inferred from homology"/>
<evidence type="ECO:0000256" key="3">
    <source>
        <dbReference type="ARBA" id="ARBA00008565"/>
    </source>
</evidence>
<comment type="subcellular location">
    <subcellularLocation>
        <location evidence="2">Cytoplasm</location>
    </subcellularLocation>
    <subcellularLocation>
        <location evidence="1">Nucleus</location>
    </subcellularLocation>
</comment>
<feature type="domain" description="Integrator complex subunit 7 helical bundle" evidence="10">
    <location>
        <begin position="535"/>
        <end position="666"/>
    </location>
</feature>
<dbReference type="InterPro" id="IPR033060">
    <property type="entry name" value="INTS7"/>
</dbReference>
<name>M7BP09_CHEMY</name>
<evidence type="ECO:0000313" key="11">
    <source>
        <dbReference type="EMBL" id="EMP37440.1"/>
    </source>
</evidence>
<dbReference type="AlphaFoldDB" id="M7BP09"/>
<dbReference type="InterPro" id="IPR056517">
    <property type="entry name" value="INTS7_HB"/>
</dbReference>
<dbReference type="GO" id="GO:0032039">
    <property type="term" value="C:integrator complex"/>
    <property type="evidence" value="ECO:0007669"/>
    <property type="project" value="InterPro"/>
</dbReference>
<protein>
    <recommendedName>
        <fullName evidence="4">Integrator complex subunit 7</fullName>
    </recommendedName>
</protein>
<evidence type="ECO:0000313" key="12">
    <source>
        <dbReference type="Proteomes" id="UP000031443"/>
    </source>
</evidence>
<dbReference type="InterPro" id="IPR011989">
    <property type="entry name" value="ARM-like"/>
</dbReference>
<dbReference type="Gene3D" id="1.25.10.10">
    <property type="entry name" value="Leucine-rich Repeat Variant"/>
    <property type="match status" value="1"/>
</dbReference>
<dbReference type="STRING" id="8469.M7BP09"/>
<organism evidence="11 12">
    <name type="scientific">Chelonia mydas</name>
    <name type="common">Green sea-turtle</name>
    <name type="synonym">Chelonia agassizi</name>
    <dbReference type="NCBI Taxonomy" id="8469"/>
    <lineage>
        <taxon>Eukaryota</taxon>
        <taxon>Metazoa</taxon>
        <taxon>Chordata</taxon>
        <taxon>Craniata</taxon>
        <taxon>Vertebrata</taxon>
        <taxon>Euteleostomi</taxon>
        <taxon>Archelosauria</taxon>
        <taxon>Testudinata</taxon>
        <taxon>Testudines</taxon>
        <taxon>Cryptodira</taxon>
        <taxon>Durocryptodira</taxon>
        <taxon>Americhelydia</taxon>
        <taxon>Chelonioidea</taxon>
        <taxon>Cheloniidae</taxon>
        <taxon>Chelonia</taxon>
    </lineage>
</organism>
<dbReference type="InterPro" id="IPR016024">
    <property type="entry name" value="ARM-type_fold"/>
</dbReference>
<dbReference type="Pfam" id="PF22965">
    <property type="entry name" value="INTS7_C"/>
    <property type="match status" value="1"/>
</dbReference>
<evidence type="ECO:0000259" key="8">
    <source>
        <dbReference type="Pfam" id="PF22965"/>
    </source>
</evidence>
<feature type="domain" description="Integrator complex subunit 7 N-terminal" evidence="9">
    <location>
        <begin position="120"/>
        <end position="533"/>
    </location>
</feature>
<feature type="region of interest" description="Disordered" evidence="7">
    <location>
        <begin position="917"/>
        <end position="943"/>
    </location>
</feature>
<gene>
    <name evidence="11" type="ORF">UY3_05349</name>
</gene>
<reference evidence="12" key="1">
    <citation type="journal article" date="2013" name="Nat. Genet.">
        <title>The draft genomes of soft-shell turtle and green sea turtle yield insights into the development and evolution of the turtle-specific body plan.</title>
        <authorList>
            <person name="Wang Z."/>
            <person name="Pascual-Anaya J."/>
            <person name="Zadissa A."/>
            <person name="Li W."/>
            <person name="Niimura Y."/>
            <person name="Huang Z."/>
            <person name="Li C."/>
            <person name="White S."/>
            <person name="Xiong Z."/>
            <person name="Fang D."/>
            <person name="Wang B."/>
            <person name="Ming Y."/>
            <person name="Chen Y."/>
            <person name="Zheng Y."/>
            <person name="Kuraku S."/>
            <person name="Pignatelli M."/>
            <person name="Herrero J."/>
            <person name="Beal K."/>
            <person name="Nozawa M."/>
            <person name="Li Q."/>
            <person name="Wang J."/>
            <person name="Zhang H."/>
            <person name="Yu L."/>
            <person name="Shigenobu S."/>
            <person name="Wang J."/>
            <person name="Liu J."/>
            <person name="Flicek P."/>
            <person name="Searle S."/>
            <person name="Wang J."/>
            <person name="Kuratani S."/>
            <person name="Yin Y."/>
            <person name="Aken B."/>
            <person name="Zhang G."/>
            <person name="Irie N."/>
        </authorList>
    </citation>
    <scope>NUCLEOTIDE SEQUENCE [LARGE SCALE GENOMIC DNA]</scope>
</reference>
<accession>M7BP09</accession>
<keyword evidence="5" id="KW-0963">Cytoplasm</keyword>
<evidence type="ECO:0000259" key="10">
    <source>
        <dbReference type="Pfam" id="PF24437"/>
    </source>
</evidence>
<dbReference type="GO" id="GO:0005737">
    <property type="term" value="C:cytoplasm"/>
    <property type="evidence" value="ECO:0007669"/>
    <property type="project" value="UniProtKB-SubCell"/>
</dbReference>
<comment type="similarity">
    <text evidence="3">Belongs to the Integrator subunit 7 family.</text>
</comment>
<evidence type="ECO:0000256" key="5">
    <source>
        <dbReference type="ARBA" id="ARBA00022490"/>
    </source>
</evidence>
<evidence type="ECO:0000256" key="7">
    <source>
        <dbReference type="SAM" id="MobiDB-lite"/>
    </source>
</evidence>
<dbReference type="SUPFAM" id="SSF48371">
    <property type="entry name" value="ARM repeat"/>
    <property type="match status" value="1"/>
</dbReference>
<keyword evidence="6" id="KW-0539">Nucleus</keyword>
<dbReference type="Pfam" id="PF24437">
    <property type="entry name" value="INTS7_HB"/>
    <property type="match status" value="2"/>
</dbReference>
<evidence type="ECO:0000256" key="2">
    <source>
        <dbReference type="ARBA" id="ARBA00004496"/>
    </source>
</evidence>
<evidence type="ECO:0000256" key="6">
    <source>
        <dbReference type="ARBA" id="ARBA00023242"/>
    </source>
</evidence>
<feature type="domain" description="Integrator complex subunit 7 C-terminal" evidence="8">
    <location>
        <begin position="784"/>
        <end position="897"/>
    </location>
</feature>
<evidence type="ECO:0000259" key="9">
    <source>
        <dbReference type="Pfam" id="PF24436"/>
    </source>
</evidence>
<sequence>MASGAKSFLADAGYGEQELDANSALMELDKGLRSGKLGEQCEAVVRFPRLFQKYPFPILINSAFLKLADVFRVGMLGSMASIIPERKNAHHSIRQSLDSHDNVEVEAAIFAAANFSAQSKMLGSMASIIPERKNAHHSIRQSLDSHDNVEVEAAIFAAANFSAQSKDFAGGICNKISEMIQGLATPVDLKLKLIPILQHMHHDASLASSSRQLLQQLVTSYPSTKMVIVTLHTFTLLAASSLVDIPKQIQLLLQYLKNDPRKAVKRLAIQDLKLLANKTPHTWSRENIQALCECALQTPYDSLKLGMLSVLATLSGTIAIKQYFSIAPGTTATTARSFDLVKLAQECCYHNNRGIAAHGVRVLTNISASCQEKDLLVLEQDAVFGLESLLVLCSQDSSPGAQATLKIALTCMVKLAKCRPHLSQSVVESLLTQLHSAQDASRILMCHCLAAIAMQLPVLGDGMLGDLMDLYKVIGRSATDKQQELLVSLATVIFVASQKALSSEVKNVIKQQLENVSNGWTAYRIARQASRMGNHDMARELYQSLLTQVASEHFYFWLNSLKEFSHAEQCLTGLQEEDYSSALSCIAESLKSYHKGIASLTAASTPLNPLNFQCGFVKLRIDLLQAFSQLICTCNSLKTSPPPAIATTIAMTSGNDLQRCGRISTQACSLFLPCAERTCLPVEMREFSSLIEGMKGKMKLSMEEFRNLATRYGDLYQSSFDADSATLRNVELYPTVENSEFAYFYLRLLVKHTACLCNAVIALLKVPLSFQRYFFQKLQSTSIKLALSPSPRNPAEPIAVQNNQQLALKVEGVVQHGSKPGLFRKIQSVCLNVSSTLQSKSGQDYKIPIDSMTNEMEQRVEPHNDYFSTQFLLNLVILGTHNITVESSVKDLNGIVWKTGPKTTIFVKSLEDPYSQQVRLQQQQGQPPSQQQQQQQRTAYSRF</sequence>
<dbReference type="PANTHER" id="PTHR13322:SF2">
    <property type="entry name" value="INTEGRATOR COMPLEX SUBUNIT 7"/>
    <property type="match status" value="1"/>
</dbReference>
<keyword evidence="12" id="KW-1185">Reference proteome</keyword>
<dbReference type="PANTHER" id="PTHR13322">
    <property type="entry name" value="C1ORF73 PROTEIN"/>
    <property type="match status" value="1"/>
</dbReference>
<dbReference type="GO" id="GO:0034472">
    <property type="term" value="P:snRNA 3'-end processing"/>
    <property type="evidence" value="ECO:0007669"/>
    <property type="project" value="TreeGrafter"/>
</dbReference>
<dbReference type="InterPro" id="IPR056516">
    <property type="entry name" value="INTS7_N"/>
</dbReference>
<dbReference type="EMBL" id="KB522028">
    <property type="protein sequence ID" value="EMP37440.1"/>
    <property type="molecule type" value="Genomic_DNA"/>
</dbReference>
<dbReference type="InterPro" id="IPR054519">
    <property type="entry name" value="INTS7_C"/>
</dbReference>
<feature type="domain" description="Integrator complex subunit 7 helical bundle" evidence="10">
    <location>
        <begin position="694"/>
        <end position="732"/>
    </location>
</feature>